<keyword evidence="2" id="KW-0808">Transferase</keyword>
<accession>A0A401U7U8</accession>
<dbReference type="RefSeq" id="WP_127121612.1">
    <property type="nucleotide sequence ID" value="NZ_BHXQ01000002.1"/>
</dbReference>
<keyword evidence="3" id="KW-1185">Reference proteome</keyword>
<comment type="caution">
    <text evidence="2">The sequence shown here is derived from an EMBL/GenBank/DDBJ whole genome shotgun (WGS) entry which is preliminary data.</text>
</comment>
<dbReference type="EMBL" id="BHXQ01000002">
    <property type="protein sequence ID" value="GCC50961.1"/>
    <property type="molecule type" value="Genomic_DNA"/>
</dbReference>
<protein>
    <submittedName>
        <fullName evidence="2">N-acetyltransferase</fullName>
    </submittedName>
</protein>
<dbReference type="AlphaFoldDB" id="A0A401U7U8"/>
<dbReference type="OrthoDB" id="9811523at2"/>
<dbReference type="SUPFAM" id="SSF55729">
    <property type="entry name" value="Acyl-CoA N-acyltransferases (Nat)"/>
    <property type="match status" value="1"/>
</dbReference>
<feature type="domain" description="N-acetyltransferase" evidence="1">
    <location>
        <begin position="26"/>
        <end position="171"/>
    </location>
</feature>
<evidence type="ECO:0000313" key="3">
    <source>
        <dbReference type="Proteomes" id="UP000288227"/>
    </source>
</evidence>
<organism evidence="2 3">
    <name type="scientific">Chryseotalea sanaruensis</name>
    <dbReference type="NCBI Taxonomy" id="2482724"/>
    <lineage>
        <taxon>Bacteria</taxon>
        <taxon>Pseudomonadati</taxon>
        <taxon>Bacteroidota</taxon>
        <taxon>Cytophagia</taxon>
        <taxon>Cytophagales</taxon>
        <taxon>Chryseotaleaceae</taxon>
        <taxon>Chryseotalea</taxon>
    </lineage>
</organism>
<evidence type="ECO:0000259" key="1">
    <source>
        <dbReference type="PROSITE" id="PS51186"/>
    </source>
</evidence>
<dbReference type="Gene3D" id="3.40.630.30">
    <property type="match status" value="1"/>
</dbReference>
<dbReference type="Pfam" id="PF13302">
    <property type="entry name" value="Acetyltransf_3"/>
    <property type="match status" value="1"/>
</dbReference>
<gene>
    <name evidence="2" type="ORF">SanaruYs_11800</name>
</gene>
<dbReference type="GO" id="GO:0016747">
    <property type="term" value="F:acyltransferase activity, transferring groups other than amino-acyl groups"/>
    <property type="evidence" value="ECO:0007669"/>
    <property type="project" value="InterPro"/>
</dbReference>
<dbReference type="PANTHER" id="PTHR43792:SF13">
    <property type="entry name" value="ACETYLTRANSFERASE"/>
    <property type="match status" value="1"/>
</dbReference>
<reference evidence="2 3" key="1">
    <citation type="submission" date="2018-11" db="EMBL/GenBank/DDBJ databases">
        <title>Chryseotalea sanarue gen. nov., sp., nov., a member of the family Cytophagaceae, isolated from a brackish lake in Hamamatsu Japan.</title>
        <authorList>
            <person name="Maejima Y."/>
            <person name="Iino T."/>
            <person name="Muraguchi Y."/>
            <person name="Fukuda K."/>
            <person name="Ohkuma M."/>
            <person name="Moriuchi R."/>
            <person name="Dohra H."/>
            <person name="Kimbara K."/>
            <person name="Shintani M."/>
        </authorList>
    </citation>
    <scope>NUCLEOTIDE SEQUENCE [LARGE SCALE GENOMIC DNA]</scope>
    <source>
        <strain evidence="2 3">Ys</strain>
    </source>
</reference>
<proteinExistence type="predicted"/>
<dbReference type="InterPro" id="IPR051531">
    <property type="entry name" value="N-acetyltransferase"/>
</dbReference>
<evidence type="ECO:0000313" key="2">
    <source>
        <dbReference type="EMBL" id="GCC50961.1"/>
    </source>
</evidence>
<dbReference type="Proteomes" id="UP000288227">
    <property type="component" value="Unassembled WGS sequence"/>
</dbReference>
<dbReference type="InterPro" id="IPR000182">
    <property type="entry name" value="GNAT_dom"/>
</dbReference>
<name>A0A401U7U8_9BACT</name>
<dbReference type="PANTHER" id="PTHR43792">
    <property type="entry name" value="GNAT FAMILY, PUTATIVE (AFU_ORTHOLOGUE AFUA_3G00765)-RELATED-RELATED"/>
    <property type="match status" value="1"/>
</dbReference>
<dbReference type="PROSITE" id="PS51186">
    <property type="entry name" value="GNAT"/>
    <property type="match status" value="1"/>
</dbReference>
<dbReference type="InterPro" id="IPR016181">
    <property type="entry name" value="Acyl_CoA_acyltransferase"/>
</dbReference>
<sequence>MLETARLVLLPLSHEQLHLYKNQRQILAKDLSINAIEPHDDPETLPHLEEAIEFWIESTRKHPQHFAWYTNWLIIIKQESIAIGGIGFTGLPQEGKVMVGYGLNSFYFGKNYATEALKAMVDWAFKNPDLEAITADTPLEHWGSHRVLEKNGFKEVSRDEGLIHWELQYTD</sequence>